<sequence>MQPAVERTARPVVVLDVLGTLVDQAGSLRRRVAEAAGLDADAAADVVGRWLDHVAEQEREIVARRRPFAASDVLDREALDALAREERLSPDAAAALADASERLEPWPDTVHGLDRLAADVTVVGLSNASRRSLAGLSAGAGLRWHQVLSAEDAGTYKPAPGIYELALRSVPATSGTPFMVAAHAWDLRGAAAAGLRTAYVPRPDGDAPAPDDTFDLYATDLQDLHAQLLDLAGGTP</sequence>
<evidence type="ECO:0000313" key="3">
    <source>
        <dbReference type="Proteomes" id="UP000540568"/>
    </source>
</evidence>
<protein>
    <submittedName>
        <fullName evidence="2">2-haloacid dehalogenase</fullName>
        <ecNumber evidence="2">3.8.1.2</ecNumber>
    </submittedName>
</protein>
<evidence type="ECO:0000256" key="1">
    <source>
        <dbReference type="ARBA" id="ARBA00022801"/>
    </source>
</evidence>
<dbReference type="InterPro" id="IPR036412">
    <property type="entry name" value="HAD-like_sf"/>
</dbReference>
<dbReference type="PANTHER" id="PTHR43316">
    <property type="entry name" value="HYDROLASE, HALOACID DELAHOGENASE-RELATED"/>
    <property type="match status" value="1"/>
</dbReference>
<dbReference type="Gene3D" id="1.10.150.750">
    <property type="match status" value="1"/>
</dbReference>
<dbReference type="Proteomes" id="UP000540568">
    <property type="component" value="Unassembled WGS sequence"/>
</dbReference>
<dbReference type="InterPro" id="IPR006439">
    <property type="entry name" value="HAD-SF_hydro_IA"/>
</dbReference>
<dbReference type="InterPro" id="IPR051540">
    <property type="entry name" value="S-2-haloacid_dehalogenase"/>
</dbReference>
<dbReference type="InterPro" id="IPR023214">
    <property type="entry name" value="HAD_sf"/>
</dbReference>
<dbReference type="GO" id="GO:0018784">
    <property type="term" value="F:(S)-2-haloacid dehalogenase activity"/>
    <property type="evidence" value="ECO:0007669"/>
    <property type="project" value="UniProtKB-EC"/>
</dbReference>
<dbReference type="SUPFAM" id="SSF56784">
    <property type="entry name" value="HAD-like"/>
    <property type="match status" value="1"/>
</dbReference>
<organism evidence="2 3">
    <name type="scientific">Promicromonospora sukumoe</name>
    <dbReference type="NCBI Taxonomy" id="88382"/>
    <lineage>
        <taxon>Bacteria</taxon>
        <taxon>Bacillati</taxon>
        <taxon>Actinomycetota</taxon>
        <taxon>Actinomycetes</taxon>
        <taxon>Micrococcales</taxon>
        <taxon>Promicromonosporaceae</taxon>
        <taxon>Promicromonospora</taxon>
    </lineage>
</organism>
<keyword evidence="1 2" id="KW-0378">Hydrolase</keyword>
<dbReference type="PANTHER" id="PTHR43316:SF3">
    <property type="entry name" value="HALOACID DEHALOGENASE, TYPE II (AFU_ORTHOLOGUE AFUA_2G07750)-RELATED"/>
    <property type="match status" value="1"/>
</dbReference>
<dbReference type="Gene3D" id="3.40.50.1000">
    <property type="entry name" value="HAD superfamily/HAD-like"/>
    <property type="match status" value="1"/>
</dbReference>
<proteinExistence type="predicted"/>
<accession>A0A7W3JCA6</accession>
<reference evidence="2 3" key="1">
    <citation type="submission" date="2020-07" db="EMBL/GenBank/DDBJ databases">
        <title>Sequencing the genomes of 1000 actinobacteria strains.</title>
        <authorList>
            <person name="Klenk H.-P."/>
        </authorList>
    </citation>
    <scope>NUCLEOTIDE SEQUENCE [LARGE SCALE GENOMIC DNA]</scope>
    <source>
        <strain evidence="2 3">DSM 44121</strain>
    </source>
</reference>
<gene>
    <name evidence="2" type="ORF">FHX71_004173</name>
</gene>
<dbReference type="Pfam" id="PF00702">
    <property type="entry name" value="Hydrolase"/>
    <property type="match status" value="1"/>
</dbReference>
<dbReference type="AlphaFoldDB" id="A0A7W3JCA6"/>
<dbReference type="RefSeq" id="WP_182619341.1">
    <property type="nucleotide sequence ID" value="NZ_BAAATF010000010.1"/>
</dbReference>
<dbReference type="EMBL" id="JACGWV010000002">
    <property type="protein sequence ID" value="MBA8810197.1"/>
    <property type="molecule type" value="Genomic_DNA"/>
</dbReference>
<dbReference type="NCBIfam" id="TIGR01428">
    <property type="entry name" value="HAD_type_II"/>
    <property type="match status" value="1"/>
</dbReference>
<dbReference type="EC" id="3.8.1.2" evidence="2"/>
<dbReference type="NCBIfam" id="TIGR01493">
    <property type="entry name" value="HAD-SF-IA-v2"/>
    <property type="match status" value="1"/>
</dbReference>
<name>A0A7W3JCA6_9MICO</name>
<evidence type="ECO:0000313" key="2">
    <source>
        <dbReference type="EMBL" id="MBA8810197.1"/>
    </source>
</evidence>
<comment type="caution">
    <text evidence="2">The sequence shown here is derived from an EMBL/GenBank/DDBJ whole genome shotgun (WGS) entry which is preliminary data.</text>
</comment>
<dbReference type="InterPro" id="IPR006328">
    <property type="entry name" value="2-HAD"/>
</dbReference>
<keyword evidence="3" id="KW-1185">Reference proteome</keyword>